<evidence type="ECO:0000256" key="1">
    <source>
        <dbReference type="ARBA" id="ARBA00010945"/>
    </source>
</evidence>
<dbReference type="CDD" id="cd03586">
    <property type="entry name" value="PolY_Pol_IV_kappa"/>
    <property type="match status" value="1"/>
</dbReference>
<dbReference type="GO" id="GO:0000287">
    <property type="term" value="F:magnesium ion binding"/>
    <property type="evidence" value="ECO:0007669"/>
    <property type="project" value="UniProtKB-UniRule"/>
</dbReference>
<comment type="catalytic activity">
    <reaction evidence="2">
        <text>DNA(n) + a 2'-deoxyribonucleoside 5'-triphosphate = DNA(n+1) + diphosphate</text>
        <dbReference type="Rhea" id="RHEA:22508"/>
        <dbReference type="Rhea" id="RHEA-COMP:17339"/>
        <dbReference type="Rhea" id="RHEA-COMP:17340"/>
        <dbReference type="ChEBI" id="CHEBI:33019"/>
        <dbReference type="ChEBI" id="CHEBI:61560"/>
        <dbReference type="ChEBI" id="CHEBI:173112"/>
        <dbReference type="EC" id="2.7.7.7"/>
    </reaction>
</comment>
<dbReference type="NCBIfam" id="NF002292">
    <property type="entry name" value="PRK01216.1"/>
    <property type="match status" value="1"/>
</dbReference>
<dbReference type="GO" id="GO:0003684">
    <property type="term" value="F:damaged DNA binding"/>
    <property type="evidence" value="ECO:0007669"/>
    <property type="project" value="InterPro"/>
</dbReference>
<keyword evidence="2" id="KW-0963">Cytoplasm</keyword>
<dbReference type="Gene3D" id="3.30.70.270">
    <property type="match status" value="1"/>
</dbReference>
<dbReference type="Pfam" id="PF00817">
    <property type="entry name" value="IMS"/>
    <property type="match status" value="1"/>
</dbReference>
<evidence type="ECO:0000256" key="2">
    <source>
        <dbReference type="HAMAP-Rule" id="MF_01113"/>
    </source>
</evidence>
<dbReference type="GO" id="GO:0006261">
    <property type="term" value="P:DNA-templated DNA replication"/>
    <property type="evidence" value="ECO:0007669"/>
    <property type="project" value="UniProtKB-UniRule"/>
</dbReference>
<dbReference type="EC" id="2.7.7.7" evidence="2"/>
<dbReference type="SUPFAM" id="SSF100879">
    <property type="entry name" value="Lesion bypass DNA polymerase (Y-family), little finger domain"/>
    <property type="match status" value="1"/>
</dbReference>
<dbReference type="InterPro" id="IPR022880">
    <property type="entry name" value="DNApol_IV"/>
</dbReference>
<comment type="similarity">
    <text evidence="1 2">Belongs to the DNA polymerase type-Y family.</text>
</comment>
<dbReference type="Gene3D" id="1.10.150.20">
    <property type="entry name" value="5' to 3' exonuclease, C-terminal subdomain"/>
    <property type="match status" value="1"/>
</dbReference>
<sequence>MIILFVDFDYFFAQVEEVLNPQYKGKPLIVCVYSGRNEKSGAVATANYEARKLGVKAGMPISRAMELAPNAIFVPMHKEVYTEVSNRIMSIISSYSDKIEIASIDEAYIDITSKVKNFEEAIELGKKLKREIMEKEKITVTVGIAPNKVFAKIIADRVKPNGLGVVKPEEIEEFIKSIDIDEVPGVGNVISERLHSLGVNKLIDILSVSFDKLKEEIGEAKAFYLYRLATNSYFEPVLNKERVPHGRYLTLPKNTRDIKVIELYLKKAIDEAYNKIEGIPKRMTVVTIMQDLDIVSKSKTFKTGISKERAYTESIELLKQILQKDSRLVRRVGVRFDNIYKSKGLDVFFNS</sequence>
<proteinExistence type="inferred from homology"/>
<feature type="binding site" evidence="2">
    <location>
        <position position="105"/>
    </location>
    <ligand>
        <name>Mg(2+)</name>
        <dbReference type="ChEBI" id="CHEBI:18420"/>
    </ligand>
</feature>
<dbReference type="InterPro" id="IPR024728">
    <property type="entry name" value="PolY_HhH_motif"/>
</dbReference>
<keyword evidence="2" id="KW-0235">DNA replication</keyword>
<dbReference type="OMA" id="TRCKPDG"/>
<reference evidence="4" key="1">
    <citation type="journal article" date="2020" name="bioRxiv">
        <title>A rank-normalized archaeal taxonomy based on genome phylogeny resolves widespread incomplete and uneven classifications.</title>
        <authorList>
            <person name="Rinke C."/>
            <person name="Chuvochina M."/>
            <person name="Mussig A.J."/>
            <person name="Chaumeil P.-A."/>
            <person name="Waite D.W."/>
            <person name="Whitman W.B."/>
            <person name="Parks D.H."/>
            <person name="Hugenholtz P."/>
        </authorList>
    </citation>
    <scope>NUCLEOTIDE SEQUENCE</scope>
    <source>
        <strain evidence="4">UBA8838</strain>
    </source>
</reference>
<dbReference type="GO" id="GO:0006281">
    <property type="term" value="P:DNA repair"/>
    <property type="evidence" value="ECO:0007669"/>
    <property type="project" value="UniProtKB-UniRule"/>
</dbReference>
<dbReference type="Pfam" id="PF11798">
    <property type="entry name" value="IMS_HHH"/>
    <property type="match status" value="1"/>
</dbReference>
<name>A0A832TSD1_9CREN</name>
<accession>A0A832TSD1</accession>
<dbReference type="InterPro" id="IPR050116">
    <property type="entry name" value="DNA_polymerase-Y"/>
</dbReference>
<evidence type="ECO:0000259" key="3">
    <source>
        <dbReference type="PROSITE" id="PS50173"/>
    </source>
</evidence>
<dbReference type="Proteomes" id="UP000646844">
    <property type="component" value="Unassembled WGS sequence"/>
</dbReference>
<keyword evidence="2" id="KW-0227">DNA damage</keyword>
<comment type="cofactor">
    <cofactor evidence="2">
        <name>Mg(2+)</name>
        <dbReference type="ChEBI" id="CHEBI:18420"/>
    </cofactor>
    <text evidence="2">Binds 2 magnesium ions per subunit.</text>
</comment>
<dbReference type="InterPro" id="IPR043128">
    <property type="entry name" value="Rev_trsase/Diguanyl_cyclase"/>
</dbReference>
<keyword evidence="2" id="KW-0808">Transferase</keyword>
<dbReference type="InterPro" id="IPR036775">
    <property type="entry name" value="DNA_pol_Y-fam_lit_finger_sf"/>
</dbReference>
<keyword evidence="2" id="KW-0238">DNA-binding</keyword>
<feature type="active site" evidence="2">
    <location>
        <position position="106"/>
    </location>
</feature>
<dbReference type="EMBL" id="DUJO01000051">
    <property type="protein sequence ID" value="HII74728.1"/>
    <property type="molecule type" value="Genomic_DNA"/>
</dbReference>
<dbReference type="RefSeq" id="WP_052846370.1">
    <property type="nucleotide sequence ID" value="NZ_BAABQO010000007.1"/>
</dbReference>
<dbReference type="InterPro" id="IPR043502">
    <property type="entry name" value="DNA/RNA_pol_sf"/>
</dbReference>
<dbReference type="SUPFAM" id="SSF56672">
    <property type="entry name" value="DNA/RNA polymerases"/>
    <property type="match status" value="1"/>
</dbReference>
<dbReference type="GO" id="GO:0005737">
    <property type="term" value="C:cytoplasm"/>
    <property type="evidence" value="ECO:0007669"/>
    <property type="project" value="UniProtKB-SubCell"/>
</dbReference>
<dbReference type="GO" id="GO:0042276">
    <property type="term" value="P:error-prone translesion synthesis"/>
    <property type="evidence" value="ECO:0007669"/>
    <property type="project" value="TreeGrafter"/>
</dbReference>
<keyword evidence="2" id="KW-0234">DNA repair</keyword>
<comment type="function">
    <text evidence="2">Poorly processive, error-prone DNA polymerase involved in untargeted mutagenesis. Copies undamaged DNA at stalled replication forks, which arise in vivo from mismatched or misaligned primer ends. These misaligned primers can be extended by PolIV. Exhibits no 3'-5' exonuclease (proofreading) activity. May be involved in translesional synthesis.</text>
</comment>
<organism evidence="4 5">
    <name type="scientific">Sulfurisphaera tokodaii</name>
    <dbReference type="NCBI Taxonomy" id="111955"/>
    <lineage>
        <taxon>Archaea</taxon>
        <taxon>Thermoproteota</taxon>
        <taxon>Thermoprotei</taxon>
        <taxon>Sulfolobales</taxon>
        <taxon>Sulfolobaceae</taxon>
        <taxon>Sulfurisphaera</taxon>
    </lineage>
</organism>
<keyword evidence="2" id="KW-0239">DNA-directed DNA polymerase</keyword>
<dbReference type="GO" id="GO:0003887">
    <property type="term" value="F:DNA-directed DNA polymerase activity"/>
    <property type="evidence" value="ECO:0007669"/>
    <property type="project" value="UniProtKB-UniRule"/>
</dbReference>
<keyword evidence="2" id="KW-0460">Magnesium</keyword>
<dbReference type="HAMAP" id="MF_01113">
    <property type="entry name" value="DNApol_IV"/>
    <property type="match status" value="1"/>
</dbReference>
<keyword evidence="2" id="KW-0548">Nucleotidyltransferase</keyword>
<keyword evidence="2" id="KW-0515">Mutator protein</keyword>
<feature type="site" description="Substrate discrimination" evidence="2">
    <location>
        <position position="12"/>
    </location>
</feature>
<dbReference type="AlphaFoldDB" id="A0A832TSD1"/>
<feature type="domain" description="UmuC" evidence="3">
    <location>
        <begin position="3"/>
        <end position="187"/>
    </location>
</feature>
<protein>
    <recommendedName>
        <fullName evidence="2">DNA polymerase IV</fullName>
        <shortName evidence="2">Pol IV</shortName>
        <ecNumber evidence="2">2.7.7.7</ecNumber>
    </recommendedName>
</protein>
<dbReference type="Gene3D" id="3.30.1490.100">
    <property type="entry name" value="DNA polymerase, Y-family, little finger domain"/>
    <property type="match status" value="1"/>
</dbReference>
<comment type="subunit">
    <text evidence="2">Monomer.</text>
</comment>
<gene>
    <name evidence="2" type="primary">dbh</name>
    <name evidence="4" type="ORF">HA332_10225</name>
</gene>
<dbReference type="Gene3D" id="3.40.1170.60">
    <property type="match status" value="1"/>
</dbReference>
<feature type="binding site" evidence="2">
    <location>
        <position position="7"/>
    </location>
    <ligand>
        <name>Mg(2+)</name>
        <dbReference type="ChEBI" id="CHEBI:18420"/>
    </ligand>
</feature>
<evidence type="ECO:0000313" key="4">
    <source>
        <dbReference type="EMBL" id="HII74728.1"/>
    </source>
</evidence>
<dbReference type="InterPro" id="IPR001126">
    <property type="entry name" value="UmuC"/>
</dbReference>
<dbReference type="PANTHER" id="PTHR11076:SF33">
    <property type="entry name" value="DNA POLYMERASE KAPPA"/>
    <property type="match status" value="1"/>
</dbReference>
<comment type="subcellular location">
    <subcellularLocation>
        <location evidence="2">Cytoplasm</location>
    </subcellularLocation>
</comment>
<keyword evidence="2" id="KW-0479">Metal-binding</keyword>
<dbReference type="GeneID" id="1458519"/>
<comment type="caution">
    <text evidence="4">The sequence shown here is derived from an EMBL/GenBank/DDBJ whole genome shotgun (WGS) entry which is preliminary data.</text>
</comment>
<evidence type="ECO:0000313" key="5">
    <source>
        <dbReference type="Proteomes" id="UP000646844"/>
    </source>
</evidence>
<dbReference type="SMR" id="A0A832TSD1"/>
<dbReference type="PROSITE" id="PS50173">
    <property type="entry name" value="UMUC"/>
    <property type="match status" value="1"/>
</dbReference>
<dbReference type="PANTHER" id="PTHR11076">
    <property type="entry name" value="DNA REPAIR POLYMERASE UMUC / TRANSFERASE FAMILY MEMBER"/>
    <property type="match status" value="1"/>
</dbReference>